<evidence type="ECO:0000313" key="3">
    <source>
        <dbReference type="EMBL" id="OEH75395.1"/>
    </source>
</evidence>
<evidence type="ECO:0000313" key="4">
    <source>
        <dbReference type="Proteomes" id="UP000095192"/>
    </source>
</evidence>
<feature type="coiled-coil region" evidence="1">
    <location>
        <begin position="52"/>
        <end position="100"/>
    </location>
</feature>
<keyword evidence="1" id="KW-0175">Coiled coil</keyword>
<dbReference type="AlphaFoldDB" id="A0A1D3CW11"/>
<evidence type="ECO:0000256" key="2">
    <source>
        <dbReference type="SAM" id="MobiDB-lite"/>
    </source>
</evidence>
<gene>
    <name evidence="3" type="ORF">cyc_03547</name>
</gene>
<dbReference type="Gene3D" id="1.20.5.170">
    <property type="match status" value="1"/>
</dbReference>
<protein>
    <submittedName>
        <fullName evidence="3">Uncharacterized protein</fullName>
    </submittedName>
</protein>
<keyword evidence="4" id="KW-1185">Reference proteome</keyword>
<dbReference type="EMBL" id="JROU02001731">
    <property type="protein sequence ID" value="OEH75395.1"/>
    <property type="molecule type" value="Genomic_DNA"/>
</dbReference>
<comment type="caution">
    <text evidence="3">The sequence shown here is derived from an EMBL/GenBank/DDBJ whole genome shotgun (WGS) entry which is preliminary data.</text>
</comment>
<sequence length="160" mass="17550">MDFWGQLLIRRAQGALLGDIPLRLSLSMALQSPEDRGPPVGAPECSAENLSSAELVERIMQLQEELSDLSYQVEAARLSNSTLKQENECLQKKILRIKNQLAAVPLDSQQLPQHQQGKQEVAAVLSEEGEPSATTTKRTESPHKAEETDETRASSSDLTA</sequence>
<dbReference type="Proteomes" id="UP000095192">
    <property type="component" value="Unassembled WGS sequence"/>
</dbReference>
<feature type="region of interest" description="Disordered" evidence="2">
    <location>
        <begin position="108"/>
        <end position="160"/>
    </location>
</feature>
<accession>A0A1D3CW11</accession>
<proteinExistence type="predicted"/>
<feature type="compositionally biased region" description="Basic and acidic residues" evidence="2">
    <location>
        <begin position="137"/>
        <end position="152"/>
    </location>
</feature>
<organism evidence="3 4">
    <name type="scientific">Cyclospora cayetanensis</name>
    <dbReference type="NCBI Taxonomy" id="88456"/>
    <lineage>
        <taxon>Eukaryota</taxon>
        <taxon>Sar</taxon>
        <taxon>Alveolata</taxon>
        <taxon>Apicomplexa</taxon>
        <taxon>Conoidasida</taxon>
        <taxon>Coccidia</taxon>
        <taxon>Eucoccidiorida</taxon>
        <taxon>Eimeriorina</taxon>
        <taxon>Eimeriidae</taxon>
        <taxon>Cyclospora</taxon>
    </lineage>
</organism>
<feature type="compositionally biased region" description="Polar residues" evidence="2">
    <location>
        <begin position="108"/>
        <end position="118"/>
    </location>
</feature>
<reference evidence="3 4" key="1">
    <citation type="journal article" date="2016" name="BMC Genomics">
        <title>Comparative genomics reveals Cyclospora cayetanensis possesses coccidia-like metabolism and invasion components but unique surface antigens.</title>
        <authorList>
            <person name="Liu S."/>
            <person name="Wang L."/>
            <person name="Zheng H."/>
            <person name="Xu Z."/>
            <person name="Roellig D.M."/>
            <person name="Li N."/>
            <person name="Frace M.A."/>
            <person name="Tang K."/>
            <person name="Arrowood M.J."/>
            <person name="Moss D.M."/>
            <person name="Zhang L."/>
            <person name="Feng Y."/>
            <person name="Xiao L."/>
        </authorList>
    </citation>
    <scope>NUCLEOTIDE SEQUENCE [LARGE SCALE GENOMIC DNA]</scope>
    <source>
        <strain evidence="3 4">CHN_HEN01</strain>
    </source>
</reference>
<dbReference type="InParanoid" id="A0A1D3CW11"/>
<name>A0A1D3CW11_9EIME</name>
<evidence type="ECO:0000256" key="1">
    <source>
        <dbReference type="SAM" id="Coils"/>
    </source>
</evidence>
<dbReference type="VEuPathDB" id="ToxoDB:cyc_03547"/>